<protein>
    <submittedName>
        <fullName evidence="1">Uncharacterized protein</fullName>
    </submittedName>
</protein>
<proteinExistence type="predicted"/>
<sequence>MDVRTQSNKTIKEDFSKLLYSFGERVPYPIYQELNKELSIGEKLAKCKLEGNRKTYKDKLKALEKVKDEVGFVEIFQALEETYRENIIYGSKYIQYFDFSKAECAFNEILDASKSQSISSNILGQVFPYIVQKHQLSDIEKNKIYLVNKAFDGDNLMLSYTRVLEFVERVSISPKEIFNDNLKGDFSEFYGVKKYLRQFVDVVVFNKKNKTIEIRIDFFKNTSDSQTQRNFSEFFSAFKRGLNLTNKSEFERSTLNLHPVIHEINSDLTGRLVEIYFSTKEGSIIKIKKRRAELDIRDEAYHKAGSEAVLNDLDIYRIGSVWKNEKGRELELLIPGSSSLIHSNTKAINEAIITNCRGASDFNFLNNKIFHFLSNNGN</sequence>
<dbReference type="AlphaFoldDB" id="A0AAP2G5X0"/>
<dbReference type="Proteomes" id="UP001319104">
    <property type="component" value="Unassembled WGS sequence"/>
</dbReference>
<gene>
    <name evidence="1" type="ORF">KI659_18310</name>
</gene>
<keyword evidence="2" id="KW-1185">Reference proteome</keyword>
<organism evidence="1 2">
    <name type="scientific">Litoribacter ruber</name>
    <dbReference type="NCBI Taxonomy" id="702568"/>
    <lineage>
        <taxon>Bacteria</taxon>
        <taxon>Pseudomonadati</taxon>
        <taxon>Bacteroidota</taxon>
        <taxon>Cytophagia</taxon>
        <taxon>Cytophagales</taxon>
        <taxon>Cyclobacteriaceae</taxon>
        <taxon>Litoribacter</taxon>
    </lineage>
</organism>
<reference evidence="1 2" key="1">
    <citation type="submission" date="2021-05" db="EMBL/GenBank/DDBJ databases">
        <authorList>
            <person name="Zhang Z.D."/>
            <person name="Osman G."/>
        </authorList>
    </citation>
    <scope>NUCLEOTIDE SEQUENCE [LARGE SCALE GENOMIC DNA]</scope>
    <source>
        <strain evidence="1 2">KCTC 32217</strain>
    </source>
</reference>
<dbReference type="EMBL" id="JAHCMY010000028">
    <property type="protein sequence ID" value="MBS9525980.1"/>
    <property type="molecule type" value="Genomic_DNA"/>
</dbReference>
<dbReference type="RefSeq" id="WP_213946839.1">
    <property type="nucleotide sequence ID" value="NZ_JAHCMY010000028.1"/>
</dbReference>
<evidence type="ECO:0000313" key="2">
    <source>
        <dbReference type="Proteomes" id="UP001319104"/>
    </source>
</evidence>
<comment type="caution">
    <text evidence="1">The sequence shown here is derived from an EMBL/GenBank/DDBJ whole genome shotgun (WGS) entry which is preliminary data.</text>
</comment>
<accession>A0AAP2G5X0</accession>
<name>A0AAP2G5X0_9BACT</name>
<evidence type="ECO:0000313" key="1">
    <source>
        <dbReference type="EMBL" id="MBS9525980.1"/>
    </source>
</evidence>